<comment type="similarity">
    <text evidence="2">Belongs to the mitochondrion-specific ribosomal protein mS41 family.</text>
</comment>
<evidence type="ECO:0000313" key="7">
    <source>
        <dbReference type="EMBL" id="KAJ5124602.1"/>
    </source>
</evidence>
<evidence type="ECO:0000259" key="6">
    <source>
        <dbReference type="SMART" id="SM01238"/>
    </source>
</evidence>
<dbReference type="SMART" id="SM01238">
    <property type="entry name" value="IGR"/>
    <property type="match status" value="1"/>
</dbReference>
<dbReference type="EMBL" id="JAPQKL010000006">
    <property type="protein sequence ID" value="KAJ5124602.1"/>
    <property type="molecule type" value="Genomic_DNA"/>
</dbReference>
<dbReference type="RefSeq" id="XP_056519001.1">
    <property type="nucleotide sequence ID" value="XM_056669171.1"/>
</dbReference>
<comment type="caution">
    <text evidence="7">The sequence shown here is derived from an EMBL/GenBank/DDBJ whole genome shotgun (WGS) entry which is preliminary data.</text>
</comment>
<evidence type="ECO:0000256" key="1">
    <source>
        <dbReference type="ARBA" id="ARBA00004173"/>
    </source>
</evidence>
<dbReference type="GO" id="GO:0005739">
    <property type="term" value="C:mitochondrion"/>
    <property type="evidence" value="ECO:0007669"/>
    <property type="project" value="UniProtKB-SubCell"/>
</dbReference>
<dbReference type="GeneID" id="81408341"/>
<feature type="region of interest" description="Disordered" evidence="5">
    <location>
        <begin position="220"/>
        <end position="247"/>
    </location>
</feature>
<evidence type="ECO:0000256" key="5">
    <source>
        <dbReference type="SAM" id="MobiDB-lite"/>
    </source>
</evidence>
<keyword evidence="8" id="KW-1185">Reference proteome</keyword>
<protein>
    <recommendedName>
        <fullName evidence="4">Small ribosomal subunit protein mS41</fullName>
    </recommendedName>
</protein>
<dbReference type="Proteomes" id="UP001149079">
    <property type="component" value="Unassembled WGS sequence"/>
</dbReference>
<keyword evidence="3" id="KW-0496">Mitochondrion</keyword>
<dbReference type="Pfam" id="PF09597">
    <property type="entry name" value="SAM_Ribosomal_mS41"/>
    <property type="match status" value="1"/>
</dbReference>
<feature type="domain" description="Small ribosomal subunit protein mS41 SAM" evidence="6">
    <location>
        <begin position="50"/>
        <end position="106"/>
    </location>
</feature>
<sequence length="247" mass="27325">MSVMAMRNSPLGSFSSRLFKAVSISNSCIRSLHKNAPRPVPSPTPFVPDVPTFLTLIGREMSKQASKIPSWEELFTWSSDQLRQAGIEPARQRRYLIRKREKFRNGLYGPGGDLHTVVDGVAQLRVVEVPLSAKGLGQQGAQAGVQTSSATLSPGMVKALVNLAPDATGYHYSKKEVIKQFAHMKVHRGSLPMGPYLQPLKGSNGTAALISIQEGMWEDKRGHKVDGGERRRREVQNQKRLDERKKA</sequence>
<evidence type="ECO:0000256" key="3">
    <source>
        <dbReference type="ARBA" id="ARBA00023128"/>
    </source>
</evidence>
<comment type="subcellular location">
    <subcellularLocation>
        <location evidence="1">Mitochondrion</location>
    </subcellularLocation>
</comment>
<evidence type="ECO:0000256" key="2">
    <source>
        <dbReference type="ARBA" id="ARBA00010492"/>
    </source>
</evidence>
<name>A0A9W9KXH6_9EURO</name>
<dbReference type="PANTHER" id="PTHR28235:SF1">
    <property type="entry name" value="SMALL RIBOSOMAL SUBUNIT PROTEIN MS41"/>
    <property type="match status" value="1"/>
</dbReference>
<accession>A0A9W9KXH6</accession>
<dbReference type="PANTHER" id="PTHR28235">
    <property type="entry name" value="PROTEIN FYV4, MITOCHONDRIAL"/>
    <property type="match status" value="1"/>
</dbReference>
<proteinExistence type="inferred from homology"/>
<evidence type="ECO:0000256" key="4">
    <source>
        <dbReference type="ARBA" id="ARBA00035129"/>
    </source>
</evidence>
<evidence type="ECO:0000313" key="8">
    <source>
        <dbReference type="Proteomes" id="UP001149079"/>
    </source>
</evidence>
<dbReference type="InterPro" id="IPR019083">
    <property type="entry name" value="SAM_Ribosomal_mS41"/>
</dbReference>
<dbReference type="OrthoDB" id="18595at2759"/>
<organism evidence="7 8">
    <name type="scientific">Penicillium bovifimosum</name>
    <dbReference type="NCBI Taxonomy" id="126998"/>
    <lineage>
        <taxon>Eukaryota</taxon>
        <taxon>Fungi</taxon>
        <taxon>Dikarya</taxon>
        <taxon>Ascomycota</taxon>
        <taxon>Pezizomycotina</taxon>
        <taxon>Eurotiomycetes</taxon>
        <taxon>Eurotiomycetidae</taxon>
        <taxon>Eurotiales</taxon>
        <taxon>Aspergillaceae</taxon>
        <taxon>Penicillium</taxon>
    </lineage>
</organism>
<reference evidence="7" key="1">
    <citation type="submission" date="2022-11" db="EMBL/GenBank/DDBJ databases">
        <authorList>
            <person name="Petersen C."/>
        </authorList>
    </citation>
    <scope>NUCLEOTIDE SEQUENCE</scope>
    <source>
        <strain evidence="7">IBT 22155</strain>
    </source>
</reference>
<dbReference type="InterPro" id="IPR039603">
    <property type="entry name" value="Ribosomal_mS41"/>
</dbReference>
<dbReference type="AlphaFoldDB" id="A0A9W9KXH6"/>
<gene>
    <name evidence="7" type="ORF">N7515_008427</name>
</gene>
<reference evidence="7" key="2">
    <citation type="journal article" date="2023" name="IMA Fungus">
        <title>Comparative genomic study of the Penicillium genus elucidates a diverse pangenome and 15 lateral gene transfer events.</title>
        <authorList>
            <person name="Petersen C."/>
            <person name="Sorensen T."/>
            <person name="Nielsen M.R."/>
            <person name="Sondergaard T.E."/>
            <person name="Sorensen J.L."/>
            <person name="Fitzpatrick D.A."/>
            <person name="Frisvad J.C."/>
            <person name="Nielsen K.L."/>
        </authorList>
    </citation>
    <scope>NUCLEOTIDE SEQUENCE</scope>
    <source>
        <strain evidence="7">IBT 22155</strain>
    </source>
</reference>